<evidence type="ECO:0000313" key="3">
    <source>
        <dbReference type="EMBL" id="MBD2316314.1"/>
    </source>
</evidence>
<dbReference type="SUPFAM" id="SSF54106">
    <property type="entry name" value="LysM domain"/>
    <property type="match status" value="2"/>
</dbReference>
<dbReference type="Gene3D" id="3.10.350.10">
    <property type="entry name" value="LysM domain"/>
    <property type="match status" value="2"/>
</dbReference>
<dbReference type="PROSITE" id="PS51782">
    <property type="entry name" value="LYSM"/>
    <property type="match status" value="2"/>
</dbReference>
<dbReference type="CDD" id="cd00118">
    <property type="entry name" value="LysM"/>
    <property type="match status" value="2"/>
</dbReference>
<dbReference type="SUPFAM" id="SSF51261">
    <property type="entry name" value="Duplicated hybrid motif"/>
    <property type="match status" value="1"/>
</dbReference>
<dbReference type="RefSeq" id="WP_190577052.1">
    <property type="nucleotide sequence ID" value="NZ_CAWPQU010000056.1"/>
</dbReference>
<dbReference type="Proteomes" id="UP000618445">
    <property type="component" value="Unassembled WGS sequence"/>
</dbReference>
<dbReference type="Pfam" id="PF01476">
    <property type="entry name" value="LysM"/>
    <property type="match status" value="2"/>
</dbReference>
<protein>
    <submittedName>
        <fullName evidence="3">LysM peptidoglycan-binding domain-containing M23 family metallopeptidase</fullName>
    </submittedName>
</protein>
<dbReference type="Pfam" id="PF01551">
    <property type="entry name" value="Peptidase_M23"/>
    <property type="match status" value="1"/>
</dbReference>
<keyword evidence="4" id="KW-1185">Reference proteome</keyword>
<reference evidence="3 4" key="1">
    <citation type="journal article" date="2020" name="ISME J.">
        <title>Comparative genomics reveals insights into cyanobacterial evolution and habitat adaptation.</title>
        <authorList>
            <person name="Chen M.Y."/>
            <person name="Teng W.K."/>
            <person name="Zhao L."/>
            <person name="Hu C.X."/>
            <person name="Zhou Y.K."/>
            <person name="Han B.P."/>
            <person name="Song L.R."/>
            <person name="Shu W.S."/>
        </authorList>
    </citation>
    <scope>NUCLEOTIDE SEQUENCE [LARGE SCALE GENOMIC DNA]</scope>
    <source>
        <strain evidence="3 4">FACHB-1050</strain>
    </source>
</reference>
<comment type="caution">
    <text evidence="3">The sequence shown here is derived from an EMBL/GenBank/DDBJ whole genome shotgun (WGS) entry which is preliminary data.</text>
</comment>
<dbReference type="InterPro" id="IPR036779">
    <property type="entry name" value="LysM_dom_sf"/>
</dbReference>
<dbReference type="InterPro" id="IPR016047">
    <property type="entry name" value="M23ase_b-sheet_dom"/>
</dbReference>
<evidence type="ECO:0000259" key="2">
    <source>
        <dbReference type="PROSITE" id="PS51782"/>
    </source>
</evidence>
<sequence length="414" mass="44592">MQNTTFLDCVFRSVGITGILTGYGFGALSPVKAETISNLLATSDISLKVSPNVGAKLHQVQTGDTLYSLTQMYQVDAAAIATSNGLSAGTALTIGTQLVIPPVDSIIYKVHPNDTLSQVASLYQVPQDEIAKASGLLTPDDLSIEQPLVIPGDVKSLLTHREEKTIQDLTLKRDLLRQRLQQIDSSLPALNSANTVPPILTAKSWSSRFHFQADNIPAELAILPQSEARMTTVELFQLTRDVENLDSWLNRHKQVAASSKFQEAPVNPPARASLSIPTPPDNSSSPDNSPMMIWPTEGTISSGFGWRWGRVHKGIDIAAPVGTPVWAVASGVVEFAGWDDSGYGNMIDIRHHDGFLTRYAHLSDIYAQQGSVVNQSQVIGAVGTTGNSTGPHLHFEIIPLSGVAVDPISYLAKR</sequence>
<dbReference type="Gene3D" id="2.70.70.10">
    <property type="entry name" value="Glucose Permease (Domain IIA)"/>
    <property type="match status" value="1"/>
</dbReference>
<dbReference type="EMBL" id="JACJQY010000006">
    <property type="protein sequence ID" value="MBD2316314.1"/>
    <property type="molecule type" value="Genomic_DNA"/>
</dbReference>
<organism evidence="3 4">
    <name type="scientific">Phormidium tenue FACHB-1050</name>
    <dbReference type="NCBI Taxonomy" id="2692857"/>
    <lineage>
        <taxon>Bacteria</taxon>
        <taxon>Bacillati</taxon>
        <taxon>Cyanobacteriota</taxon>
        <taxon>Cyanophyceae</taxon>
        <taxon>Oscillatoriophycideae</taxon>
        <taxon>Oscillatoriales</taxon>
        <taxon>Oscillatoriaceae</taxon>
        <taxon>Phormidium</taxon>
    </lineage>
</organism>
<feature type="domain" description="LysM" evidence="2">
    <location>
        <begin position="56"/>
        <end position="100"/>
    </location>
</feature>
<accession>A0ABR8C6M1</accession>
<gene>
    <name evidence="3" type="ORF">H6G05_05570</name>
</gene>
<dbReference type="InterPro" id="IPR011055">
    <property type="entry name" value="Dup_hybrid_motif"/>
</dbReference>
<proteinExistence type="predicted"/>
<dbReference type="PANTHER" id="PTHR21666">
    <property type="entry name" value="PEPTIDASE-RELATED"/>
    <property type="match status" value="1"/>
</dbReference>
<dbReference type="InterPro" id="IPR050570">
    <property type="entry name" value="Cell_wall_metabolism_enzyme"/>
</dbReference>
<evidence type="ECO:0000313" key="4">
    <source>
        <dbReference type="Proteomes" id="UP000618445"/>
    </source>
</evidence>
<dbReference type="InterPro" id="IPR018392">
    <property type="entry name" value="LysM"/>
</dbReference>
<name>A0ABR8C6M1_9CYAN</name>
<feature type="domain" description="LysM" evidence="2">
    <location>
        <begin position="106"/>
        <end position="150"/>
    </location>
</feature>
<evidence type="ECO:0000256" key="1">
    <source>
        <dbReference type="SAM" id="MobiDB-lite"/>
    </source>
</evidence>
<dbReference type="CDD" id="cd12797">
    <property type="entry name" value="M23_peptidase"/>
    <property type="match status" value="1"/>
</dbReference>
<dbReference type="SMART" id="SM00257">
    <property type="entry name" value="LysM"/>
    <property type="match status" value="2"/>
</dbReference>
<feature type="region of interest" description="Disordered" evidence="1">
    <location>
        <begin position="259"/>
        <end position="288"/>
    </location>
</feature>
<dbReference type="PANTHER" id="PTHR21666:SF270">
    <property type="entry name" value="MUREIN HYDROLASE ACTIVATOR ENVC"/>
    <property type="match status" value="1"/>
</dbReference>